<dbReference type="PROSITE" id="PS00599">
    <property type="entry name" value="AA_TRANSFER_CLASS_2"/>
    <property type="match status" value="1"/>
</dbReference>
<accession>A0A381T0T8</accession>
<dbReference type="Gene3D" id="3.40.640.10">
    <property type="entry name" value="Type I PLP-dependent aspartate aminotransferase-like (Major domain)"/>
    <property type="match status" value="1"/>
</dbReference>
<dbReference type="GO" id="GO:0030170">
    <property type="term" value="F:pyridoxal phosphate binding"/>
    <property type="evidence" value="ECO:0007669"/>
    <property type="project" value="InterPro"/>
</dbReference>
<comment type="pathway">
    <text evidence="7">Amino-acid biosynthesis.</text>
</comment>
<evidence type="ECO:0000256" key="5">
    <source>
        <dbReference type="ARBA" id="ARBA00022898"/>
    </source>
</evidence>
<keyword evidence="4" id="KW-0808">Transferase</keyword>
<feature type="domain" description="Aminotransferase class I/classII large" evidence="8">
    <location>
        <begin position="49"/>
        <end position="351"/>
    </location>
</feature>
<keyword evidence="6" id="KW-0368">Histidine biosynthesis</keyword>
<dbReference type="Gene3D" id="3.90.1150.10">
    <property type="entry name" value="Aspartate Aminotransferase, domain 1"/>
    <property type="match status" value="1"/>
</dbReference>
<dbReference type="InterPro" id="IPR005861">
    <property type="entry name" value="HisP_aminotrans"/>
</dbReference>
<evidence type="ECO:0000259" key="8">
    <source>
        <dbReference type="Pfam" id="PF00155"/>
    </source>
</evidence>
<dbReference type="InterPro" id="IPR015424">
    <property type="entry name" value="PyrdxlP-dep_Trfase"/>
</dbReference>
<dbReference type="EMBL" id="UINC01003792">
    <property type="protein sequence ID" value="SVA09284.1"/>
    <property type="molecule type" value="Genomic_DNA"/>
</dbReference>
<organism evidence="9">
    <name type="scientific">marine metagenome</name>
    <dbReference type="NCBI Taxonomy" id="408172"/>
    <lineage>
        <taxon>unclassified sequences</taxon>
        <taxon>metagenomes</taxon>
        <taxon>ecological metagenomes</taxon>
    </lineage>
</organism>
<evidence type="ECO:0000313" key="9">
    <source>
        <dbReference type="EMBL" id="SVA09284.1"/>
    </source>
</evidence>
<dbReference type="InterPro" id="IPR004839">
    <property type="entry name" value="Aminotransferase_I/II_large"/>
</dbReference>
<dbReference type="GO" id="GO:0000105">
    <property type="term" value="P:L-histidine biosynthetic process"/>
    <property type="evidence" value="ECO:0007669"/>
    <property type="project" value="UniProtKB-KW"/>
</dbReference>
<keyword evidence="2" id="KW-0032">Aminotransferase</keyword>
<proteinExistence type="inferred from homology"/>
<evidence type="ECO:0000256" key="4">
    <source>
        <dbReference type="ARBA" id="ARBA00022679"/>
    </source>
</evidence>
<sequence>MNTEIKKLIRPEILQLRPYQAAQYLPEMVRMNANENPYPPYEDKGVPLLNLYPEAVPTKLRASIANYLDVKVDNCVVTRGSTEAIDLLIRVFCRPQLDEIVIFPPTFEMYQVYAAVQGAKIKTIPLLLNQKFALDLEAFKKKVSPVSKLTFLCSPSNPTGNTFDESTTFEICKTLEGSGLLVFDGAYTEFSSVNYTSELLNEFSNVVVLRTLSKAFALAGSRCGVLLASKEICDYVMRVIPPYSFSVPAGQTVLKGLSKQGIKSSKQNVEKIINERAYLTGKLSELNCVKEVFPSEANFILIKVEDAEVFYKKAKDASLLVRNVSYQPSLDNCIRVSIGTREQNQQLLEAVQ</sequence>
<evidence type="ECO:0000256" key="1">
    <source>
        <dbReference type="ARBA" id="ARBA00001933"/>
    </source>
</evidence>
<evidence type="ECO:0000256" key="2">
    <source>
        <dbReference type="ARBA" id="ARBA00022576"/>
    </source>
</evidence>
<name>A0A381T0T8_9ZZZZ</name>
<dbReference type="InterPro" id="IPR015421">
    <property type="entry name" value="PyrdxlP-dep_Trfase_major"/>
</dbReference>
<dbReference type="PANTHER" id="PTHR42885:SF2">
    <property type="entry name" value="HISTIDINOL-PHOSPHATE AMINOTRANSFERASE"/>
    <property type="match status" value="1"/>
</dbReference>
<comment type="cofactor">
    <cofactor evidence="1">
        <name>pyridoxal 5'-phosphate</name>
        <dbReference type="ChEBI" id="CHEBI:597326"/>
    </cofactor>
</comment>
<gene>
    <name evidence="9" type="ORF">METZ01_LOCUS62138</name>
</gene>
<dbReference type="NCBIfam" id="TIGR01141">
    <property type="entry name" value="hisC"/>
    <property type="match status" value="1"/>
</dbReference>
<evidence type="ECO:0000256" key="3">
    <source>
        <dbReference type="ARBA" id="ARBA00022605"/>
    </source>
</evidence>
<dbReference type="AlphaFoldDB" id="A0A381T0T8"/>
<dbReference type="InterPro" id="IPR001917">
    <property type="entry name" value="Aminotrans_II_pyridoxalP_BS"/>
</dbReference>
<evidence type="ECO:0000256" key="7">
    <source>
        <dbReference type="ARBA" id="ARBA00029440"/>
    </source>
</evidence>
<reference evidence="9" key="1">
    <citation type="submission" date="2018-05" db="EMBL/GenBank/DDBJ databases">
        <authorList>
            <person name="Lanie J.A."/>
            <person name="Ng W.-L."/>
            <person name="Kazmierczak K.M."/>
            <person name="Andrzejewski T.M."/>
            <person name="Davidsen T.M."/>
            <person name="Wayne K.J."/>
            <person name="Tettelin H."/>
            <person name="Glass J.I."/>
            <person name="Rusch D."/>
            <person name="Podicherti R."/>
            <person name="Tsui H.-C.T."/>
            <person name="Winkler M.E."/>
        </authorList>
    </citation>
    <scope>NUCLEOTIDE SEQUENCE</scope>
</reference>
<keyword evidence="5" id="KW-0663">Pyridoxal phosphate</keyword>
<dbReference type="InterPro" id="IPR015422">
    <property type="entry name" value="PyrdxlP-dep_Trfase_small"/>
</dbReference>
<dbReference type="GO" id="GO:0004400">
    <property type="term" value="F:histidinol-phosphate transaminase activity"/>
    <property type="evidence" value="ECO:0007669"/>
    <property type="project" value="InterPro"/>
</dbReference>
<keyword evidence="3" id="KW-0028">Amino-acid biosynthesis</keyword>
<dbReference type="CDD" id="cd00609">
    <property type="entry name" value="AAT_like"/>
    <property type="match status" value="1"/>
</dbReference>
<protein>
    <recommendedName>
        <fullName evidence="8">Aminotransferase class I/classII large domain-containing protein</fullName>
    </recommendedName>
</protein>
<dbReference type="SUPFAM" id="SSF53383">
    <property type="entry name" value="PLP-dependent transferases"/>
    <property type="match status" value="1"/>
</dbReference>
<dbReference type="HAMAP" id="MF_01023">
    <property type="entry name" value="HisC_aminotrans_2"/>
    <property type="match status" value="1"/>
</dbReference>
<dbReference type="PANTHER" id="PTHR42885">
    <property type="entry name" value="HISTIDINOL-PHOSPHATE AMINOTRANSFERASE-RELATED"/>
    <property type="match status" value="1"/>
</dbReference>
<evidence type="ECO:0000256" key="6">
    <source>
        <dbReference type="ARBA" id="ARBA00023102"/>
    </source>
</evidence>
<dbReference type="Pfam" id="PF00155">
    <property type="entry name" value="Aminotran_1_2"/>
    <property type="match status" value="1"/>
</dbReference>